<sequence length="307" mass="34029">MTEAIQEIIDEGAAVNANAQAPAEAAPVDVSPQADAAADVTPPDTDAPPQDGPTWPEDWREKLAGDDEAFLKQLKRYSSPTTFAKGFKERESLIRSGQLKQAKPDGTDEKAMAEWRKDNGVPDDPTGYKVPDDVAKFLTDGDKPIVSAWFEDAHAAGFNQEQAQRGLEWYAKTLSNIEEQQAAADNQAKNAAEDALRKEWSHAEYKANTTLAARYLANTPLGEQWADLRTADGRRLGDSPDFVMWAADQGRQSFGDVAFATGESDRKFAARKDEIESVLKTDINRYFKEGLDKEYAEILKTDEKRKR</sequence>
<accession>A0A7J4X585</accession>
<protein>
    <submittedName>
        <fullName evidence="2">Uncharacterized protein</fullName>
    </submittedName>
</protein>
<evidence type="ECO:0000313" key="2">
    <source>
        <dbReference type="EMBL" id="KAA3527053.1"/>
    </source>
</evidence>
<feature type="region of interest" description="Disordered" evidence="1">
    <location>
        <begin position="14"/>
        <end position="59"/>
    </location>
</feature>
<evidence type="ECO:0000256" key="1">
    <source>
        <dbReference type="SAM" id="MobiDB-lite"/>
    </source>
</evidence>
<reference evidence="2 3" key="1">
    <citation type="submission" date="2018-08" db="EMBL/GenBank/DDBJ databases">
        <title>Genome sequencing of Agrobacterium vitis strain ICMP 10754.</title>
        <authorList>
            <person name="Visnovsky S.B."/>
            <person name="Pitman A.R."/>
        </authorList>
    </citation>
    <scope>NUCLEOTIDE SEQUENCE [LARGE SCALE GENOMIC DNA]</scope>
    <source>
        <strain evidence="2 3">ICMP 10754</strain>
    </source>
</reference>
<feature type="region of interest" description="Disordered" evidence="1">
    <location>
        <begin position="87"/>
        <end position="111"/>
    </location>
</feature>
<comment type="caution">
    <text evidence="2">The sequence shown here is derived from an EMBL/GenBank/DDBJ whole genome shotgun (WGS) entry which is preliminary data.</text>
</comment>
<name>A0A7J4X585_AGRVI</name>
<feature type="compositionally biased region" description="Low complexity" evidence="1">
    <location>
        <begin position="14"/>
        <end position="49"/>
    </location>
</feature>
<proteinExistence type="predicted"/>
<organism evidence="2 3">
    <name type="scientific">Agrobacterium vitis</name>
    <name type="common">Rhizobium vitis</name>
    <dbReference type="NCBI Taxonomy" id="373"/>
    <lineage>
        <taxon>Bacteria</taxon>
        <taxon>Pseudomonadati</taxon>
        <taxon>Pseudomonadota</taxon>
        <taxon>Alphaproteobacteria</taxon>
        <taxon>Hyphomicrobiales</taxon>
        <taxon>Rhizobiaceae</taxon>
        <taxon>Rhizobium/Agrobacterium group</taxon>
        <taxon>Agrobacterium</taxon>
    </lineage>
</organism>
<dbReference type="EMBL" id="QUSG01000006">
    <property type="protein sequence ID" value="KAA3527053.1"/>
    <property type="molecule type" value="Genomic_DNA"/>
</dbReference>
<dbReference type="RefSeq" id="WP_149916804.1">
    <property type="nucleotide sequence ID" value="NZ_QUSG01000006.1"/>
</dbReference>
<dbReference type="AlphaFoldDB" id="A0A7J4X585"/>
<gene>
    <name evidence="2" type="ORF">DXT89_14050</name>
</gene>
<dbReference type="Proteomes" id="UP000436911">
    <property type="component" value="Unassembled WGS sequence"/>
</dbReference>
<feature type="compositionally biased region" description="Basic and acidic residues" evidence="1">
    <location>
        <begin position="102"/>
        <end position="111"/>
    </location>
</feature>
<evidence type="ECO:0000313" key="3">
    <source>
        <dbReference type="Proteomes" id="UP000436911"/>
    </source>
</evidence>